<proteinExistence type="predicted"/>
<dbReference type="Proteomes" id="UP001595075">
    <property type="component" value="Unassembled WGS sequence"/>
</dbReference>
<name>A0ABR4BTJ3_9HELO</name>
<dbReference type="SUPFAM" id="SSF52777">
    <property type="entry name" value="CoA-dependent acyltransferases"/>
    <property type="match status" value="1"/>
</dbReference>
<comment type="caution">
    <text evidence="1">The sequence shown here is derived from an EMBL/GenBank/DDBJ whole genome shotgun (WGS) entry which is preliminary data.</text>
</comment>
<dbReference type="InterPro" id="IPR010828">
    <property type="entry name" value="Atf2/Sli1-like"/>
</dbReference>
<sequence length="495" mass="54239">MKSLEKMEDLPTRPLGNLEKYLVHQHSLSFYNNVQVATVFTIPKLAHNLTQDQFRVLIFAALEETILRHPILGYGLKDEDSNTPAWVTLGQIDLNKAAQFIDGDPKSDLDTWMQAEHRRPFLCRSEIPLWRLMIISKHGGIDRDSTISFAGSFSFLHVVGDGLSAAAFHQTFFQGMQTSLAKITADPAEFMMASKSVVKTSNLPLVPTLEDSMALPITPLFLLARAFKAFFYSPTDPLEWSGSPIRKTAPLRLPESNVRSFILQHSVVANLLARCREHKTTITALITAAVASGLASIYKTHTRFTSAVPFSLRKFSKHASTDMGCYTAIVEPKFSSESNPPQGYITCRPTSTLDAPGSEDDGGIWKAASECKTLISQGTALTSNLSVGLTRFIKDYRNQFLGMLGQKRRHAFVVTNIGIVNGGALLDSPEQIVGFDRVVFSTGASTNGAPYSICVASAVGGDLSIVLNWESGVVEDGDAAVLLLMLERDLRHLAE</sequence>
<accession>A0ABR4BTJ3</accession>
<gene>
    <name evidence="1" type="ORF">VTL71DRAFT_9172</name>
</gene>
<protein>
    <recommendedName>
        <fullName evidence="3">Alcohol acetyltransferase</fullName>
    </recommendedName>
</protein>
<evidence type="ECO:0000313" key="1">
    <source>
        <dbReference type="EMBL" id="KAL2060531.1"/>
    </source>
</evidence>
<organism evidence="1 2">
    <name type="scientific">Oculimacula yallundae</name>
    <dbReference type="NCBI Taxonomy" id="86028"/>
    <lineage>
        <taxon>Eukaryota</taxon>
        <taxon>Fungi</taxon>
        <taxon>Dikarya</taxon>
        <taxon>Ascomycota</taxon>
        <taxon>Pezizomycotina</taxon>
        <taxon>Leotiomycetes</taxon>
        <taxon>Helotiales</taxon>
        <taxon>Ploettnerulaceae</taxon>
        <taxon>Oculimacula</taxon>
    </lineage>
</organism>
<dbReference type="PANTHER" id="PTHR28037:SF1">
    <property type="entry name" value="ALCOHOL O-ACETYLTRANSFERASE 1-RELATED"/>
    <property type="match status" value="1"/>
</dbReference>
<dbReference type="Gene3D" id="3.30.559.30">
    <property type="entry name" value="Nonribosomal peptide synthetase, condensation domain"/>
    <property type="match status" value="1"/>
</dbReference>
<dbReference type="EMBL" id="JAZHXI010000021">
    <property type="protein sequence ID" value="KAL2060531.1"/>
    <property type="molecule type" value="Genomic_DNA"/>
</dbReference>
<reference evidence="1 2" key="1">
    <citation type="journal article" date="2024" name="Commun. Biol.">
        <title>Comparative genomic analysis of thermophilic fungi reveals convergent evolutionary adaptations and gene losses.</title>
        <authorList>
            <person name="Steindorff A.S."/>
            <person name="Aguilar-Pontes M.V."/>
            <person name="Robinson A.J."/>
            <person name="Andreopoulos B."/>
            <person name="LaButti K."/>
            <person name="Kuo A."/>
            <person name="Mondo S."/>
            <person name="Riley R."/>
            <person name="Otillar R."/>
            <person name="Haridas S."/>
            <person name="Lipzen A."/>
            <person name="Grimwood J."/>
            <person name="Schmutz J."/>
            <person name="Clum A."/>
            <person name="Reid I.D."/>
            <person name="Moisan M.C."/>
            <person name="Butler G."/>
            <person name="Nguyen T.T.M."/>
            <person name="Dewar K."/>
            <person name="Conant G."/>
            <person name="Drula E."/>
            <person name="Henrissat B."/>
            <person name="Hansel C."/>
            <person name="Singer S."/>
            <person name="Hutchinson M.I."/>
            <person name="de Vries R.P."/>
            <person name="Natvig D.O."/>
            <person name="Powell A.J."/>
            <person name="Tsang A."/>
            <person name="Grigoriev I.V."/>
        </authorList>
    </citation>
    <scope>NUCLEOTIDE SEQUENCE [LARGE SCALE GENOMIC DNA]</scope>
    <source>
        <strain evidence="1 2">CBS 494.80</strain>
    </source>
</reference>
<evidence type="ECO:0008006" key="3">
    <source>
        <dbReference type="Google" id="ProtNLM"/>
    </source>
</evidence>
<keyword evidence="2" id="KW-1185">Reference proteome</keyword>
<dbReference type="PANTHER" id="PTHR28037">
    <property type="entry name" value="ALCOHOL O-ACETYLTRANSFERASE 1-RELATED"/>
    <property type="match status" value="1"/>
</dbReference>
<dbReference type="InterPro" id="IPR052058">
    <property type="entry name" value="Alcohol_O-acetyltransferase"/>
</dbReference>
<dbReference type="Gene3D" id="3.30.559.10">
    <property type="entry name" value="Chloramphenicol acetyltransferase-like domain"/>
    <property type="match status" value="1"/>
</dbReference>
<evidence type="ECO:0000313" key="2">
    <source>
        <dbReference type="Proteomes" id="UP001595075"/>
    </source>
</evidence>
<dbReference type="Pfam" id="PF07247">
    <property type="entry name" value="AATase"/>
    <property type="match status" value="1"/>
</dbReference>
<dbReference type="InterPro" id="IPR023213">
    <property type="entry name" value="CAT-like_dom_sf"/>
</dbReference>